<evidence type="ECO:0000256" key="1">
    <source>
        <dbReference type="ARBA" id="ARBA00004370"/>
    </source>
</evidence>
<dbReference type="Proteomes" id="UP000190092">
    <property type="component" value="Unassembled WGS sequence"/>
</dbReference>
<evidence type="ECO:0000256" key="4">
    <source>
        <dbReference type="ARBA" id="ARBA00023136"/>
    </source>
</evidence>
<sequence>MTTPGKEPLFLAITRPALYGGVPSEAAVACLMLGVVGSMIVAGTMILFFPISVVFYGIARLVSARDPLIFAVFFAWLRSQPRGRVFGLHTSTKWWGGVSMSPLSADINERKPGRG</sequence>
<feature type="transmembrane region" description="Helical" evidence="5">
    <location>
        <begin position="26"/>
        <end position="59"/>
    </location>
</feature>
<evidence type="ECO:0000313" key="7">
    <source>
        <dbReference type="Proteomes" id="UP000190092"/>
    </source>
</evidence>
<dbReference type="Pfam" id="PF05101">
    <property type="entry name" value="VirB3"/>
    <property type="match status" value="1"/>
</dbReference>
<evidence type="ECO:0000256" key="3">
    <source>
        <dbReference type="ARBA" id="ARBA00022989"/>
    </source>
</evidence>
<keyword evidence="2 5" id="KW-0812">Transmembrane</keyword>
<accession>A0A1T4TJA6</accession>
<dbReference type="InterPro" id="IPR007792">
    <property type="entry name" value="T4SS_VirB3/TrbD/AvhB"/>
</dbReference>
<evidence type="ECO:0000256" key="5">
    <source>
        <dbReference type="SAM" id="Phobius"/>
    </source>
</evidence>
<protein>
    <submittedName>
        <fullName evidence="6">Type IV secretion system protein VirB3</fullName>
    </submittedName>
</protein>
<dbReference type="RefSeq" id="WP_170921250.1">
    <property type="nucleotide sequence ID" value="NZ_FUWJ01000019.1"/>
</dbReference>
<evidence type="ECO:0000256" key="2">
    <source>
        <dbReference type="ARBA" id="ARBA00022692"/>
    </source>
</evidence>
<dbReference type="STRING" id="225324.SAMN02745126_06342"/>
<dbReference type="EMBL" id="FUWJ01000019">
    <property type="protein sequence ID" value="SKA40388.1"/>
    <property type="molecule type" value="Genomic_DNA"/>
</dbReference>
<dbReference type="AlphaFoldDB" id="A0A1T4TJA6"/>
<evidence type="ECO:0000313" key="6">
    <source>
        <dbReference type="EMBL" id="SKA40388.1"/>
    </source>
</evidence>
<keyword evidence="4 5" id="KW-0472">Membrane</keyword>
<reference evidence="7" key="1">
    <citation type="submission" date="2017-02" db="EMBL/GenBank/DDBJ databases">
        <authorList>
            <person name="Varghese N."/>
            <person name="Submissions S."/>
        </authorList>
    </citation>
    <scope>NUCLEOTIDE SEQUENCE [LARGE SCALE GENOMIC DNA]</scope>
    <source>
        <strain evidence="7">ATCC 27094</strain>
    </source>
</reference>
<gene>
    <name evidence="6" type="ORF">SAMN02745126_06342</name>
</gene>
<comment type="subcellular location">
    <subcellularLocation>
        <location evidence="1">Membrane</location>
    </subcellularLocation>
</comment>
<name>A0A1T4TJA6_9HYPH</name>
<keyword evidence="3 5" id="KW-1133">Transmembrane helix</keyword>
<keyword evidence="7" id="KW-1185">Reference proteome</keyword>
<organism evidence="6 7">
    <name type="scientific">Enhydrobacter aerosaccus</name>
    <dbReference type="NCBI Taxonomy" id="225324"/>
    <lineage>
        <taxon>Bacteria</taxon>
        <taxon>Pseudomonadati</taxon>
        <taxon>Pseudomonadota</taxon>
        <taxon>Alphaproteobacteria</taxon>
        <taxon>Hyphomicrobiales</taxon>
        <taxon>Enhydrobacter</taxon>
    </lineage>
</organism>
<dbReference type="GO" id="GO:0016020">
    <property type="term" value="C:membrane"/>
    <property type="evidence" value="ECO:0007669"/>
    <property type="project" value="UniProtKB-SubCell"/>
</dbReference>
<proteinExistence type="predicted"/>